<feature type="region of interest" description="Disordered" evidence="1">
    <location>
        <begin position="28"/>
        <end position="59"/>
    </location>
</feature>
<evidence type="ECO:0000256" key="2">
    <source>
        <dbReference type="SAM" id="SignalP"/>
    </source>
</evidence>
<sequence>MRGRSWVAVGSLALFLVCLPDVAHAGGEGEPSSGMGESNFEAKGSGGGDKQTTEAKVSRVKKVVVEGDKGGGAEALTPRDSNWEAPACWYEPTMSPKEVKALMKKYEPEKREKKKESGGLIPGDSGDLVNALQRQSESIMKGYFQTDKYKNYNMAKQGKGMFWEGVRNPEKVDDPKSDDCTQQAIWVDKGDTPDVPNPVSPKVLAESVYDSLPIPDTDVSLNPEGRQTVNLKTWAWLDKAKFKPVKVGVSLPGTGLWAETTAEPYALTLEPGTDQAETFPAGAKCVVEDGRIGAPYTKGKAKQTPPCGLTYLKATPGGQSYELKATLIWKVSWKGTGGAGAELPQGEYGEGRSVRVREVQSIVRD</sequence>
<gene>
    <name evidence="3" type="ORF">GCM10009863_65830</name>
</gene>
<evidence type="ECO:0000313" key="3">
    <source>
        <dbReference type="EMBL" id="GAA2639632.1"/>
    </source>
</evidence>
<comment type="caution">
    <text evidence="3">The sequence shown here is derived from an EMBL/GenBank/DDBJ whole genome shotgun (WGS) entry which is preliminary data.</text>
</comment>
<accession>A0ABN3QZW8</accession>
<evidence type="ECO:0000313" key="4">
    <source>
        <dbReference type="Proteomes" id="UP001501447"/>
    </source>
</evidence>
<keyword evidence="2" id="KW-0732">Signal</keyword>
<organism evidence="3 4">
    <name type="scientific">Streptomyces axinellae</name>
    <dbReference type="NCBI Taxonomy" id="552788"/>
    <lineage>
        <taxon>Bacteria</taxon>
        <taxon>Bacillati</taxon>
        <taxon>Actinomycetota</taxon>
        <taxon>Actinomycetes</taxon>
        <taxon>Kitasatosporales</taxon>
        <taxon>Streptomycetaceae</taxon>
        <taxon>Streptomyces</taxon>
    </lineage>
</organism>
<dbReference type="EMBL" id="BAAARJ010000036">
    <property type="protein sequence ID" value="GAA2639632.1"/>
    <property type="molecule type" value="Genomic_DNA"/>
</dbReference>
<evidence type="ECO:0000256" key="1">
    <source>
        <dbReference type="SAM" id="MobiDB-lite"/>
    </source>
</evidence>
<reference evidence="4" key="1">
    <citation type="journal article" date="2019" name="Int. J. Syst. Evol. Microbiol.">
        <title>The Global Catalogue of Microorganisms (GCM) 10K type strain sequencing project: providing services to taxonomists for standard genome sequencing and annotation.</title>
        <authorList>
            <consortium name="The Broad Institute Genomics Platform"/>
            <consortium name="The Broad Institute Genome Sequencing Center for Infectious Disease"/>
            <person name="Wu L."/>
            <person name="Ma J."/>
        </authorList>
    </citation>
    <scope>NUCLEOTIDE SEQUENCE [LARGE SCALE GENOMIC DNA]</scope>
    <source>
        <strain evidence="4">JCM 16373</strain>
    </source>
</reference>
<protein>
    <recommendedName>
        <fullName evidence="5">Secreted protein</fullName>
    </recommendedName>
</protein>
<name>A0ABN3QZW8_9ACTN</name>
<feature type="signal peptide" evidence="2">
    <location>
        <begin position="1"/>
        <end position="25"/>
    </location>
</feature>
<feature type="chain" id="PRO_5045115014" description="Secreted protein" evidence="2">
    <location>
        <begin position="26"/>
        <end position="365"/>
    </location>
</feature>
<dbReference type="Proteomes" id="UP001501447">
    <property type="component" value="Unassembled WGS sequence"/>
</dbReference>
<evidence type="ECO:0008006" key="5">
    <source>
        <dbReference type="Google" id="ProtNLM"/>
    </source>
</evidence>
<keyword evidence="4" id="KW-1185">Reference proteome</keyword>
<proteinExistence type="predicted"/>